<dbReference type="EMBL" id="JAGTJJ010000056">
    <property type="protein sequence ID" value="MDC3987670.1"/>
    <property type="molecule type" value="Genomic_DNA"/>
</dbReference>
<evidence type="ECO:0000313" key="3">
    <source>
        <dbReference type="Proteomes" id="UP001151081"/>
    </source>
</evidence>
<evidence type="ECO:0000256" key="1">
    <source>
        <dbReference type="SAM" id="SignalP"/>
    </source>
</evidence>
<dbReference type="AlphaFoldDB" id="A0A9X3XDY9"/>
<name>A0A9X3XDY9_9BACT</name>
<organism evidence="2 3">
    <name type="scientific">Polyangium jinanense</name>
    <dbReference type="NCBI Taxonomy" id="2829994"/>
    <lineage>
        <taxon>Bacteria</taxon>
        <taxon>Pseudomonadati</taxon>
        <taxon>Myxococcota</taxon>
        <taxon>Polyangia</taxon>
        <taxon>Polyangiales</taxon>
        <taxon>Polyangiaceae</taxon>
        <taxon>Polyangium</taxon>
    </lineage>
</organism>
<sequence length="140" mass="14079">MKNLTRLMIIGVLAAGPCFISPIVSAQPITCGGVHGASVAGLRGIAFGDPPVGSTSGAVIESINPPSPFLPARIPSGGTFTPELGDMITAVNGIPISCVGSLMNAMNSVLASTSVRPVLVSFTIWQARFGASVTISAVIS</sequence>
<dbReference type="RefSeq" id="WP_272459664.1">
    <property type="nucleotide sequence ID" value="NZ_JAGTJJ010000056.1"/>
</dbReference>
<comment type="caution">
    <text evidence="2">The sequence shown here is derived from an EMBL/GenBank/DDBJ whole genome shotgun (WGS) entry which is preliminary data.</text>
</comment>
<dbReference type="Proteomes" id="UP001151081">
    <property type="component" value="Unassembled WGS sequence"/>
</dbReference>
<accession>A0A9X3XDY9</accession>
<gene>
    <name evidence="2" type="ORF">KEG57_44810</name>
</gene>
<keyword evidence="1" id="KW-0732">Signal</keyword>
<reference evidence="2 3" key="1">
    <citation type="submission" date="2021-04" db="EMBL/GenBank/DDBJ databases">
        <title>Genome analysis of Polyangium sp.</title>
        <authorList>
            <person name="Li Y."/>
            <person name="Wang J."/>
        </authorList>
    </citation>
    <scope>NUCLEOTIDE SEQUENCE [LARGE SCALE GENOMIC DNA]</scope>
    <source>
        <strain evidence="2 3">SDU14</strain>
    </source>
</reference>
<protein>
    <recommendedName>
        <fullName evidence="4">PDZ domain-containing protein</fullName>
    </recommendedName>
</protein>
<proteinExistence type="predicted"/>
<feature type="chain" id="PRO_5040802858" description="PDZ domain-containing protein" evidence="1">
    <location>
        <begin position="27"/>
        <end position="140"/>
    </location>
</feature>
<evidence type="ECO:0008006" key="4">
    <source>
        <dbReference type="Google" id="ProtNLM"/>
    </source>
</evidence>
<feature type="signal peptide" evidence="1">
    <location>
        <begin position="1"/>
        <end position="26"/>
    </location>
</feature>
<keyword evidence="3" id="KW-1185">Reference proteome</keyword>
<evidence type="ECO:0000313" key="2">
    <source>
        <dbReference type="EMBL" id="MDC3987670.1"/>
    </source>
</evidence>